<dbReference type="SUPFAM" id="SSF53649">
    <property type="entry name" value="Alkaline phosphatase-like"/>
    <property type="match status" value="1"/>
</dbReference>
<evidence type="ECO:0000259" key="6">
    <source>
        <dbReference type="Pfam" id="PF00884"/>
    </source>
</evidence>
<feature type="domain" description="Sulfatase N-terminal" evidence="6">
    <location>
        <begin position="28"/>
        <end position="345"/>
    </location>
</feature>
<dbReference type="InterPro" id="IPR000917">
    <property type="entry name" value="Sulfatase_N"/>
</dbReference>
<feature type="chain" id="PRO_5045500496" evidence="5">
    <location>
        <begin position="24"/>
        <end position="460"/>
    </location>
</feature>
<dbReference type="InterPro" id="IPR017850">
    <property type="entry name" value="Alkaline_phosphatase_core_sf"/>
</dbReference>
<dbReference type="Gene3D" id="3.40.720.10">
    <property type="entry name" value="Alkaline Phosphatase, subunit A"/>
    <property type="match status" value="1"/>
</dbReference>
<proteinExistence type="inferred from homology"/>
<dbReference type="PANTHER" id="PTHR42693">
    <property type="entry name" value="ARYLSULFATASE FAMILY MEMBER"/>
    <property type="match status" value="1"/>
</dbReference>
<dbReference type="PANTHER" id="PTHR42693:SF33">
    <property type="entry name" value="ARYLSULFATASE"/>
    <property type="match status" value="1"/>
</dbReference>
<dbReference type="RefSeq" id="WP_171186754.1">
    <property type="nucleotide sequence ID" value="NZ_WTPX01000061.1"/>
</dbReference>
<comment type="caution">
    <text evidence="7">The sequence shown here is derived from an EMBL/GenBank/DDBJ whole genome shotgun (WGS) entry which is preliminary data.</text>
</comment>
<dbReference type="Pfam" id="PF00884">
    <property type="entry name" value="Sulfatase"/>
    <property type="match status" value="1"/>
</dbReference>
<evidence type="ECO:0000256" key="4">
    <source>
        <dbReference type="ARBA" id="ARBA00022837"/>
    </source>
</evidence>
<name>A0ABX1VEC9_9PLAN</name>
<dbReference type="EMBL" id="WTPX01000061">
    <property type="protein sequence ID" value="NNJ26089.1"/>
    <property type="molecule type" value="Genomic_DNA"/>
</dbReference>
<keyword evidence="2" id="KW-0479">Metal-binding</keyword>
<dbReference type="PROSITE" id="PS00149">
    <property type="entry name" value="SULFATASE_2"/>
    <property type="match status" value="1"/>
</dbReference>
<evidence type="ECO:0000313" key="8">
    <source>
        <dbReference type="Proteomes" id="UP000609651"/>
    </source>
</evidence>
<evidence type="ECO:0000256" key="1">
    <source>
        <dbReference type="ARBA" id="ARBA00008779"/>
    </source>
</evidence>
<accession>A0ABX1VEC9</accession>
<keyword evidence="3 7" id="KW-0378">Hydrolase</keyword>
<keyword evidence="4" id="KW-0106">Calcium</keyword>
<keyword evidence="8" id="KW-1185">Reference proteome</keyword>
<evidence type="ECO:0000313" key="7">
    <source>
        <dbReference type="EMBL" id="NNJ26089.1"/>
    </source>
</evidence>
<dbReference type="EC" id="3.1.6.1" evidence="7"/>
<dbReference type="Gene3D" id="3.30.1120.10">
    <property type="match status" value="1"/>
</dbReference>
<dbReference type="InterPro" id="IPR024607">
    <property type="entry name" value="Sulfatase_CS"/>
</dbReference>
<evidence type="ECO:0000256" key="2">
    <source>
        <dbReference type="ARBA" id="ARBA00022723"/>
    </source>
</evidence>
<gene>
    <name evidence="7" type="primary">atsA_19</name>
    <name evidence="7" type="ORF">LzC2_21680</name>
</gene>
<dbReference type="Proteomes" id="UP000609651">
    <property type="component" value="Unassembled WGS sequence"/>
</dbReference>
<evidence type="ECO:0000256" key="3">
    <source>
        <dbReference type="ARBA" id="ARBA00022801"/>
    </source>
</evidence>
<protein>
    <submittedName>
        <fullName evidence="7">Arylsulfatase</fullName>
        <ecNumber evidence="7">3.1.6.1</ecNumber>
    </submittedName>
</protein>
<keyword evidence="5" id="KW-0732">Signal</keyword>
<dbReference type="GO" id="GO:0004065">
    <property type="term" value="F:arylsulfatase activity"/>
    <property type="evidence" value="ECO:0007669"/>
    <property type="project" value="UniProtKB-EC"/>
</dbReference>
<evidence type="ECO:0000256" key="5">
    <source>
        <dbReference type="SAM" id="SignalP"/>
    </source>
</evidence>
<feature type="signal peptide" evidence="5">
    <location>
        <begin position="1"/>
        <end position="23"/>
    </location>
</feature>
<organism evidence="7 8">
    <name type="scientific">Alienimonas chondri</name>
    <dbReference type="NCBI Taxonomy" id="2681879"/>
    <lineage>
        <taxon>Bacteria</taxon>
        <taxon>Pseudomonadati</taxon>
        <taxon>Planctomycetota</taxon>
        <taxon>Planctomycetia</taxon>
        <taxon>Planctomycetales</taxon>
        <taxon>Planctomycetaceae</taxon>
        <taxon>Alienimonas</taxon>
    </lineage>
</organism>
<sequence>MPRSVARFLTLLIAASLVPTALANDGRPNVLIVYADDQGSVDLGCFPEELRGQDDLETPHLDRLAAGGLTLTQMYAPAPVCSASRVGLLTGRYPARAGQPGNGPLAAEETTLAEVFRDAGYRTGLVGKWHLGSDGDRNPAGQGFGDSFGHLGGCIDNYSHFFYWNGPNRHDLFDNGREVYRPGEYFPRLMVDRCKAFVGEGGDAVVDEKPWLLYWAFNAPHYPYQGEPEWLERYADLPTPRREYCAFVSSMDRYIGELLDHLEATDQAENTIVVFQADHGHSTETRAFGGGGNAGPYRGAKYSLFEGGIRVPAVVRYPQRFPAGERREQFLTGCDWLPTLCDLCDVPPPAVTLDGRSIADVLADDAPLDRPPYYWQMGGGAKPQWAVREGRWKLLARPLDTTQPQTERPNGGRLPGEYFLADLNADPGERTNLAAEHPEIVERLRGVRAEIVAGFDDGAE</sequence>
<comment type="similarity">
    <text evidence="1">Belongs to the sulfatase family.</text>
</comment>
<reference evidence="7 8" key="1">
    <citation type="journal article" date="2020" name="Syst. Appl. Microbiol.">
        <title>Alienimonas chondri sp. nov., a novel planctomycete isolated from the biofilm of the red alga Chondrus crispus.</title>
        <authorList>
            <person name="Vitorino I."/>
            <person name="Albuquerque L."/>
            <person name="Wiegand S."/>
            <person name="Kallscheuer N."/>
            <person name="da Costa M.S."/>
            <person name="Lobo-da-Cunha A."/>
            <person name="Jogler C."/>
            <person name="Lage O.M."/>
        </authorList>
    </citation>
    <scope>NUCLEOTIDE SEQUENCE [LARGE SCALE GENOMIC DNA]</scope>
    <source>
        <strain evidence="7 8">LzC2</strain>
    </source>
</reference>
<dbReference type="InterPro" id="IPR050738">
    <property type="entry name" value="Sulfatase"/>
</dbReference>